<dbReference type="Proteomes" id="UP001169760">
    <property type="component" value="Unassembled WGS sequence"/>
</dbReference>
<dbReference type="Gene3D" id="3.40.720.10">
    <property type="entry name" value="Alkaline Phosphatase, subunit A"/>
    <property type="match status" value="1"/>
</dbReference>
<evidence type="ECO:0000313" key="4">
    <source>
        <dbReference type="EMBL" id="MDO6425251.1"/>
    </source>
</evidence>
<feature type="non-terminal residue" evidence="4">
    <location>
        <position position="1"/>
    </location>
</feature>
<comment type="caution">
    <text evidence="4">The sequence shown here is derived from an EMBL/GenBank/DDBJ whole genome shotgun (WGS) entry which is preliminary data.</text>
</comment>
<dbReference type="Pfam" id="PF00884">
    <property type="entry name" value="Sulfatase"/>
    <property type="match status" value="1"/>
</dbReference>
<dbReference type="AlphaFoldDB" id="A0AAW7XE25"/>
<keyword evidence="1" id="KW-0479">Metal-binding</keyword>
<sequence length="80" mass="9042">AYADACVGHLLNNLDKSEYKENTIIVLMGDHGWHLGEKEHWSKQTLWEEATKTPLIVFDPSKGKNGISMRTVSLIDVYPT</sequence>
<gene>
    <name evidence="4" type="ORF">Q4521_22440</name>
</gene>
<dbReference type="EMBL" id="JAUOPB010000497">
    <property type="protein sequence ID" value="MDO6425251.1"/>
    <property type="molecule type" value="Genomic_DNA"/>
</dbReference>
<accession>A0AAW7XE25</accession>
<dbReference type="GO" id="GO:0046872">
    <property type="term" value="F:metal ion binding"/>
    <property type="evidence" value="ECO:0007669"/>
    <property type="project" value="UniProtKB-KW"/>
</dbReference>
<dbReference type="GO" id="GO:0008484">
    <property type="term" value="F:sulfuric ester hydrolase activity"/>
    <property type="evidence" value="ECO:0007669"/>
    <property type="project" value="TreeGrafter"/>
</dbReference>
<evidence type="ECO:0000256" key="1">
    <source>
        <dbReference type="ARBA" id="ARBA00022723"/>
    </source>
</evidence>
<organism evidence="4 5">
    <name type="scientific">Saccharophagus degradans</name>
    <dbReference type="NCBI Taxonomy" id="86304"/>
    <lineage>
        <taxon>Bacteria</taxon>
        <taxon>Pseudomonadati</taxon>
        <taxon>Pseudomonadota</taxon>
        <taxon>Gammaproteobacteria</taxon>
        <taxon>Cellvibrionales</taxon>
        <taxon>Cellvibrionaceae</taxon>
        <taxon>Saccharophagus</taxon>
    </lineage>
</organism>
<feature type="non-terminal residue" evidence="4">
    <location>
        <position position="80"/>
    </location>
</feature>
<reference evidence="4" key="1">
    <citation type="submission" date="2023-07" db="EMBL/GenBank/DDBJ databases">
        <title>Genome content predicts the carbon catabolic preferences of heterotrophic bacteria.</title>
        <authorList>
            <person name="Gralka M."/>
        </authorList>
    </citation>
    <scope>NUCLEOTIDE SEQUENCE</scope>
    <source>
        <strain evidence="4">I3M17_2</strain>
    </source>
</reference>
<dbReference type="PANTHER" id="PTHR45953">
    <property type="entry name" value="IDURONATE 2-SULFATASE"/>
    <property type="match status" value="1"/>
</dbReference>
<dbReference type="GO" id="GO:0005737">
    <property type="term" value="C:cytoplasm"/>
    <property type="evidence" value="ECO:0007669"/>
    <property type="project" value="TreeGrafter"/>
</dbReference>
<dbReference type="SUPFAM" id="SSF53649">
    <property type="entry name" value="Alkaline phosphatase-like"/>
    <property type="match status" value="1"/>
</dbReference>
<dbReference type="PANTHER" id="PTHR45953:SF1">
    <property type="entry name" value="IDURONATE 2-SULFATASE"/>
    <property type="match status" value="1"/>
</dbReference>
<feature type="domain" description="Sulfatase N-terminal" evidence="3">
    <location>
        <begin position="1"/>
        <end position="80"/>
    </location>
</feature>
<evidence type="ECO:0000259" key="3">
    <source>
        <dbReference type="Pfam" id="PF00884"/>
    </source>
</evidence>
<proteinExistence type="predicted"/>
<evidence type="ECO:0000256" key="2">
    <source>
        <dbReference type="ARBA" id="ARBA00022801"/>
    </source>
</evidence>
<dbReference type="InterPro" id="IPR000917">
    <property type="entry name" value="Sulfatase_N"/>
</dbReference>
<dbReference type="InterPro" id="IPR017850">
    <property type="entry name" value="Alkaline_phosphatase_core_sf"/>
</dbReference>
<name>A0AAW7XE25_9GAMM</name>
<keyword evidence="2 4" id="KW-0378">Hydrolase</keyword>
<protein>
    <submittedName>
        <fullName evidence="4">Sulfatase-like hydrolase/transferase</fullName>
    </submittedName>
</protein>
<evidence type="ECO:0000313" key="5">
    <source>
        <dbReference type="Proteomes" id="UP001169760"/>
    </source>
</evidence>